<evidence type="ECO:0000256" key="4">
    <source>
        <dbReference type="ARBA" id="ARBA00022989"/>
    </source>
</evidence>
<reference evidence="7 8" key="1">
    <citation type="submission" date="2024-09" db="EMBL/GenBank/DDBJ databases">
        <authorList>
            <person name="Sun Q."/>
            <person name="Mori K."/>
        </authorList>
    </citation>
    <scope>NUCLEOTIDE SEQUENCE [LARGE SCALE GENOMIC DNA]</scope>
    <source>
        <strain evidence="7 8">JCM 11201</strain>
    </source>
</reference>
<dbReference type="PANTHER" id="PTHR33931">
    <property type="entry name" value="HOLIN-LIKE PROTEIN CIDA-RELATED"/>
    <property type="match status" value="1"/>
</dbReference>
<keyword evidence="8" id="KW-1185">Reference proteome</keyword>
<dbReference type="InterPro" id="IPR005538">
    <property type="entry name" value="LrgA/CidA"/>
</dbReference>
<dbReference type="Pfam" id="PF03788">
    <property type="entry name" value="LrgA"/>
    <property type="match status" value="1"/>
</dbReference>
<proteinExistence type="predicted"/>
<dbReference type="NCBIfam" id="NF002460">
    <property type="entry name" value="PRK01658.1"/>
    <property type="match status" value="1"/>
</dbReference>
<keyword evidence="2" id="KW-1003">Cell membrane</keyword>
<evidence type="ECO:0000256" key="3">
    <source>
        <dbReference type="ARBA" id="ARBA00022692"/>
    </source>
</evidence>
<feature type="transmembrane region" description="Helical" evidence="6">
    <location>
        <begin position="30"/>
        <end position="50"/>
    </location>
</feature>
<dbReference type="Proteomes" id="UP001589609">
    <property type="component" value="Unassembled WGS sequence"/>
</dbReference>
<comment type="caution">
    <text evidence="7">The sequence shown here is derived from an EMBL/GenBank/DDBJ whole genome shotgun (WGS) entry which is preliminary data.</text>
</comment>
<protein>
    <submittedName>
        <fullName evidence="7">CidA/LrgA family holin-like protein</fullName>
    </submittedName>
</protein>
<evidence type="ECO:0000313" key="8">
    <source>
        <dbReference type="Proteomes" id="UP001589609"/>
    </source>
</evidence>
<accession>A0ABV5WPX1</accession>
<feature type="transmembrane region" description="Helical" evidence="6">
    <location>
        <begin position="62"/>
        <end position="85"/>
    </location>
</feature>
<dbReference type="RefSeq" id="WP_379952549.1">
    <property type="nucleotide sequence ID" value="NZ_JBHMAF010000200.1"/>
</dbReference>
<evidence type="ECO:0000256" key="2">
    <source>
        <dbReference type="ARBA" id="ARBA00022475"/>
    </source>
</evidence>
<gene>
    <name evidence="7" type="ORF">ACFFMS_31075</name>
</gene>
<organism evidence="7 8">
    <name type="scientific">Ectobacillus funiculus</name>
    <dbReference type="NCBI Taxonomy" id="137993"/>
    <lineage>
        <taxon>Bacteria</taxon>
        <taxon>Bacillati</taxon>
        <taxon>Bacillota</taxon>
        <taxon>Bacilli</taxon>
        <taxon>Bacillales</taxon>
        <taxon>Bacillaceae</taxon>
        <taxon>Ectobacillus</taxon>
    </lineage>
</organism>
<evidence type="ECO:0000256" key="5">
    <source>
        <dbReference type="ARBA" id="ARBA00023136"/>
    </source>
</evidence>
<evidence type="ECO:0000256" key="6">
    <source>
        <dbReference type="SAM" id="Phobius"/>
    </source>
</evidence>
<keyword evidence="4 6" id="KW-1133">Transmembrane helix</keyword>
<evidence type="ECO:0000256" key="1">
    <source>
        <dbReference type="ARBA" id="ARBA00004651"/>
    </source>
</evidence>
<keyword evidence="3 6" id="KW-0812">Transmembrane</keyword>
<name>A0ABV5WPX1_9BACI</name>
<evidence type="ECO:0000313" key="7">
    <source>
        <dbReference type="EMBL" id="MFB9762669.1"/>
    </source>
</evidence>
<dbReference type="PANTHER" id="PTHR33931:SF6">
    <property type="entry name" value="INTEGRAL MEMBRANE PROTEIN YXZK-RELATED"/>
    <property type="match status" value="1"/>
</dbReference>
<dbReference type="EMBL" id="JBHMAF010000200">
    <property type="protein sequence ID" value="MFB9762669.1"/>
    <property type="molecule type" value="Genomic_DNA"/>
</dbReference>
<comment type="subcellular location">
    <subcellularLocation>
        <location evidence="1">Cell membrane</location>
        <topology evidence="1">Multi-pass membrane protein</topology>
    </subcellularLocation>
</comment>
<feature type="transmembrane region" description="Helical" evidence="6">
    <location>
        <begin position="91"/>
        <end position="114"/>
    </location>
</feature>
<keyword evidence="5 6" id="KW-0472">Membrane</keyword>
<sequence>MKAVAIILQVGLLSIFYILGSWIQRALHLAIPGSLIGMFLLLVLLSVKILPLRWFELGGEKLVAIMPFLLLPSTVGLMQYGPFLIQKGGSLFVTAMISTLLIIIVAGHTGQYLAKRREKDVS</sequence>